<keyword evidence="6" id="KW-0479">Metal-binding</keyword>
<dbReference type="InterPro" id="IPR043205">
    <property type="entry name" value="CYB561/CYBRD1-like"/>
</dbReference>
<keyword evidence="4" id="KW-0349">Heme</keyword>
<evidence type="ECO:0000256" key="2">
    <source>
        <dbReference type="ARBA" id="ARBA00004141"/>
    </source>
</evidence>
<feature type="transmembrane region" description="Helical" evidence="13">
    <location>
        <begin position="198"/>
        <end position="219"/>
    </location>
</feature>
<gene>
    <name evidence="16" type="primary">LOC109720907</name>
</gene>
<dbReference type="PANTHER" id="PTHR10106:SF42">
    <property type="entry name" value="OS10G0118800 PROTEIN"/>
    <property type="match status" value="1"/>
</dbReference>
<proteinExistence type="predicted"/>
<keyword evidence="5 13" id="KW-0812">Transmembrane</keyword>
<organism evidence="15 16">
    <name type="scientific">Ananas comosus</name>
    <name type="common">Pineapple</name>
    <name type="synonym">Ananas ananas</name>
    <dbReference type="NCBI Taxonomy" id="4615"/>
    <lineage>
        <taxon>Eukaryota</taxon>
        <taxon>Viridiplantae</taxon>
        <taxon>Streptophyta</taxon>
        <taxon>Embryophyta</taxon>
        <taxon>Tracheophyta</taxon>
        <taxon>Spermatophyta</taxon>
        <taxon>Magnoliopsida</taxon>
        <taxon>Liliopsida</taxon>
        <taxon>Poales</taxon>
        <taxon>Bromeliaceae</taxon>
        <taxon>Bromelioideae</taxon>
        <taxon>Ananas</taxon>
    </lineage>
</organism>
<evidence type="ECO:0000313" key="16">
    <source>
        <dbReference type="RefSeq" id="XP_020103846.1"/>
    </source>
</evidence>
<dbReference type="PANTHER" id="PTHR10106">
    <property type="entry name" value="CYTOCHROME B561-RELATED"/>
    <property type="match status" value="1"/>
</dbReference>
<dbReference type="Gene3D" id="1.20.120.1770">
    <property type="match status" value="1"/>
</dbReference>
<feature type="transmembrane region" description="Helical" evidence="13">
    <location>
        <begin position="160"/>
        <end position="178"/>
    </location>
</feature>
<accession>A0A6P5G5H6</accession>
<evidence type="ECO:0000256" key="11">
    <source>
        <dbReference type="ARBA" id="ARBA00023136"/>
    </source>
</evidence>
<keyword evidence="15" id="KW-1185">Reference proteome</keyword>
<evidence type="ECO:0000256" key="4">
    <source>
        <dbReference type="ARBA" id="ARBA00022617"/>
    </source>
</evidence>
<evidence type="ECO:0000256" key="5">
    <source>
        <dbReference type="ARBA" id="ARBA00022692"/>
    </source>
</evidence>
<dbReference type="GeneID" id="109720907"/>
<evidence type="ECO:0000256" key="12">
    <source>
        <dbReference type="ARBA" id="ARBA00053762"/>
    </source>
</evidence>
<evidence type="ECO:0000256" key="13">
    <source>
        <dbReference type="SAM" id="Phobius"/>
    </source>
</evidence>
<keyword evidence="8 13" id="KW-1133">Transmembrane helix</keyword>
<evidence type="ECO:0000313" key="15">
    <source>
        <dbReference type="Proteomes" id="UP000515123"/>
    </source>
</evidence>
<feature type="transmembrane region" description="Helical" evidence="13">
    <location>
        <begin position="19"/>
        <end position="37"/>
    </location>
</feature>
<comment type="subcellular location">
    <subcellularLocation>
        <location evidence="2">Membrane</location>
        <topology evidence="2">Multi-pass membrane protein</topology>
    </subcellularLocation>
</comment>
<feature type="transmembrane region" description="Helical" evidence="13">
    <location>
        <begin position="88"/>
        <end position="111"/>
    </location>
</feature>
<dbReference type="FunFam" id="1.20.120.1770:FF:000001">
    <property type="entry name" value="Cytochrome b reductase 1"/>
    <property type="match status" value="1"/>
</dbReference>
<dbReference type="GO" id="GO:0016491">
    <property type="term" value="F:oxidoreductase activity"/>
    <property type="evidence" value="ECO:0007669"/>
    <property type="project" value="UniProtKB-KW"/>
</dbReference>
<dbReference type="SMART" id="SM00665">
    <property type="entry name" value="B561"/>
    <property type="match status" value="1"/>
</dbReference>
<feature type="transmembrane region" description="Helical" evidence="13">
    <location>
        <begin position="123"/>
        <end position="148"/>
    </location>
</feature>
<keyword evidence="7" id="KW-0249">Electron transport</keyword>
<feature type="domain" description="Cytochrome b561" evidence="14">
    <location>
        <begin position="20"/>
        <end position="218"/>
    </location>
</feature>
<protein>
    <submittedName>
        <fullName evidence="16">Probable ascorbate-specific transmembrane electron transporter 1</fullName>
    </submittedName>
</protein>
<comment type="function">
    <text evidence="12">Two-heme-containing cytochrome. Catalyzes ascorbate-dependent trans-membrane electron transfer by utilizing a concerted H(+)/e(-) transfer mechanism.</text>
</comment>
<dbReference type="Proteomes" id="UP000515123">
    <property type="component" value="Linkage group 15"/>
</dbReference>
<evidence type="ECO:0000256" key="1">
    <source>
        <dbReference type="ARBA" id="ARBA00001970"/>
    </source>
</evidence>
<dbReference type="RefSeq" id="XP_020103846.1">
    <property type="nucleotide sequence ID" value="XM_020248257.1"/>
</dbReference>
<evidence type="ECO:0000256" key="3">
    <source>
        <dbReference type="ARBA" id="ARBA00022448"/>
    </source>
</evidence>
<keyword evidence="9" id="KW-0560">Oxidoreductase</keyword>
<feature type="transmembrane region" description="Helical" evidence="13">
    <location>
        <begin position="58"/>
        <end position="76"/>
    </location>
</feature>
<keyword evidence="11 13" id="KW-0472">Membrane</keyword>
<sequence>MVVKRGGTAYGISSRPVSILAHILAVAAVTLMLVWILHYRGGVSFKSHHFDQEINAHALFMVTGLVICGGEAILAYKTLPGTRKVKKIFHMLLHLVALGLGGLGLFAIFKFHKDLGLKDMHSLHSWLGIGTFCLYALQWLLGFTYFLFPGSTMTMRADYAPWHIFFGVVIFLMAVCTAETGLSKIVFPGAKLSCEAFLANFTGVAILLFGVAVVFGVILP</sequence>
<evidence type="ECO:0000256" key="8">
    <source>
        <dbReference type="ARBA" id="ARBA00022989"/>
    </source>
</evidence>
<reference evidence="16" key="2">
    <citation type="submission" date="2025-08" db="UniProtKB">
        <authorList>
            <consortium name="RefSeq"/>
        </authorList>
    </citation>
    <scope>IDENTIFICATION</scope>
    <source>
        <tissue evidence="16">Leaf</tissue>
    </source>
</reference>
<dbReference type="AlphaFoldDB" id="A0A6P5G5H6"/>
<keyword evidence="3" id="KW-0813">Transport</keyword>
<dbReference type="OrthoDB" id="907479at2759"/>
<dbReference type="PROSITE" id="PS50939">
    <property type="entry name" value="CYTOCHROME_B561"/>
    <property type="match status" value="1"/>
</dbReference>
<dbReference type="GO" id="GO:0016020">
    <property type="term" value="C:membrane"/>
    <property type="evidence" value="ECO:0007669"/>
    <property type="project" value="UniProtKB-SubCell"/>
</dbReference>
<evidence type="ECO:0000256" key="10">
    <source>
        <dbReference type="ARBA" id="ARBA00023004"/>
    </source>
</evidence>
<dbReference type="InterPro" id="IPR006593">
    <property type="entry name" value="Cyt_b561/ferric_Rdtase_TM"/>
</dbReference>
<evidence type="ECO:0000256" key="6">
    <source>
        <dbReference type="ARBA" id="ARBA00022723"/>
    </source>
</evidence>
<comment type="cofactor">
    <cofactor evidence="1">
        <name>heme b</name>
        <dbReference type="ChEBI" id="CHEBI:60344"/>
    </cofactor>
</comment>
<evidence type="ECO:0000256" key="9">
    <source>
        <dbReference type="ARBA" id="ARBA00023002"/>
    </source>
</evidence>
<evidence type="ECO:0000256" key="7">
    <source>
        <dbReference type="ARBA" id="ARBA00022982"/>
    </source>
</evidence>
<reference evidence="15" key="1">
    <citation type="journal article" date="2015" name="Nat. Genet.">
        <title>The pineapple genome and the evolution of CAM photosynthesis.</title>
        <authorList>
            <person name="Ming R."/>
            <person name="VanBuren R."/>
            <person name="Wai C.M."/>
            <person name="Tang H."/>
            <person name="Schatz M.C."/>
            <person name="Bowers J.E."/>
            <person name="Lyons E."/>
            <person name="Wang M.L."/>
            <person name="Chen J."/>
            <person name="Biggers E."/>
            <person name="Zhang J."/>
            <person name="Huang L."/>
            <person name="Zhang L."/>
            <person name="Miao W."/>
            <person name="Zhang J."/>
            <person name="Ye Z."/>
            <person name="Miao C."/>
            <person name="Lin Z."/>
            <person name="Wang H."/>
            <person name="Zhou H."/>
            <person name="Yim W.C."/>
            <person name="Priest H.D."/>
            <person name="Zheng C."/>
            <person name="Woodhouse M."/>
            <person name="Edger P.P."/>
            <person name="Guyot R."/>
            <person name="Guo H.B."/>
            <person name="Guo H."/>
            <person name="Zheng G."/>
            <person name="Singh R."/>
            <person name="Sharma A."/>
            <person name="Min X."/>
            <person name="Zheng Y."/>
            <person name="Lee H."/>
            <person name="Gurtowski J."/>
            <person name="Sedlazeck F.J."/>
            <person name="Harkess A."/>
            <person name="McKain M.R."/>
            <person name="Liao Z."/>
            <person name="Fang J."/>
            <person name="Liu J."/>
            <person name="Zhang X."/>
            <person name="Zhang Q."/>
            <person name="Hu W."/>
            <person name="Qin Y."/>
            <person name="Wang K."/>
            <person name="Chen L.Y."/>
            <person name="Shirley N."/>
            <person name="Lin Y.R."/>
            <person name="Liu L.Y."/>
            <person name="Hernandez A.G."/>
            <person name="Wright C.L."/>
            <person name="Bulone V."/>
            <person name="Tuskan G.A."/>
            <person name="Heath K."/>
            <person name="Zee F."/>
            <person name="Moore P.H."/>
            <person name="Sunkar R."/>
            <person name="Leebens-Mack J.H."/>
            <person name="Mockler T."/>
            <person name="Bennetzen J.L."/>
            <person name="Freeling M."/>
            <person name="Sankoff D."/>
            <person name="Paterson A.H."/>
            <person name="Zhu X."/>
            <person name="Yang X."/>
            <person name="Smith J.A."/>
            <person name="Cushman J.C."/>
            <person name="Paull R.E."/>
            <person name="Yu Q."/>
        </authorList>
    </citation>
    <scope>NUCLEOTIDE SEQUENCE [LARGE SCALE GENOMIC DNA]</scope>
    <source>
        <strain evidence="15">cv. F153</strain>
    </source>
</reference>
<name>A0A6P5G5H6_ANACO</name>
<dbReference type="GO" id="GO:0046872">
    <property type="term" value="F:metal ion binding"/>
    <property type="evidence" value="ECO:0007669"/>
    <property type="project" value="UniProtKB-KW"/>
</dbReference>
<keyword evidence="10" id="KW-0408">Iron</keyword>
<evidence type="ECO:0000259" key="14">
    <source>
        <dbReference type="PROSITE" id="PS50939"/>
    </source>
</evidence>
<dbReference type="Pfam" id="PF03188">
    <property type="entry name" value="Cytochrom_B561"/>
    <property type="match status" value="1"/>
</dbReference>